<feature type="region of interest" description="Disordered" evidence="1">
    <location>
        <begin position="101"/>
        <end position="143"/>
    </location>
</feature>
<dbReference type="AlphaFoldDB" id="A0A9N7U5Z8"/>
<dbReference type="Proteomes" id="UP001153269">
    <property type="component" value="Unassembled WGS sequence"/>
</dbReference>
<feature type="compositionally biased region" description="Basic and acidic residues" evidence="1">
    <location>
        <begin position="101"/>
        <end position="132"/>
    </location>
</feature>
<name>A0A9N7U5Z8_PLEPL</name>
<organism evidence="2 3">
    <name type="scientific">Pleuronectes platessa</name>
    <name type="common">European plaice</name>
    <dbReference type="NCBI Taxonomy" id="8262"/>
    <lineage>
        <taxon>Eukaryota</taxon>
        <taxon>Metazoa</taxon>
        <taxon>Chordata</taxon>
        <taxon>Craniata</taxon>
        <taxon>Vertebrata</taxon>
        <taxon>Euteleostomi</taxon>
        <taxon>Actinopterygii</taxon>
        <taxon>Neopterygii</taxon>
        <taxon>Teleostei</taxon>
        <taxon>Neoteleostei</taxon>
        <taxon>Acanthomorphata</taxon>
        <taxon>Carangaria</taxon>
        <taxon>Pleuronectiformes</taxon>
        <taxon>Pleuronectoidei</taxon>
        <taxon>Pleuronectidae</taxon>
        <taxon>Pleuronectes</taxon>
    </lineage>
</organism>
<dbReference type="EMBL" id="CADEAL010000824">
    <property type="protein sequence ID" value="CAB1425664.1"/>
    <property type="molecule type" value="Genomic_DNA"/>
</dbReference>
<accession>A0A9N7U5Z8</accession>
<proteinExistence type="predicted"/>
<evidence type="ECO:0000313" key="2">
    <source>
        <dbReference type="EMBL" id="CAB1425664.1"/>
    </source>
</evidence>
<reference evidence="2" key="1">
    <citation type="submission" date="2020-03" db="EMBL/GenBank/DDBJ databases">
        <authorList>
            <person name="Weist P."/>
        </authorList>
    </citation>
    <scope>NUCLEOTIDE SEQUENCE</scope>
</reference>
<keyword evidence="3" id="KW-1185">Reference proteome</keyword>
<comment type="caution">
    <text evidence="2">The sequence shown here is derived from an EMBL/GenBank/DDBJ whole genome shotgun (WGS) entry which is preliminary data.</text>
</comment>
<sequence>MQQRYSNLNGPVSISPWLQHLRLANGLSGWKQGGVGLRDNENNGLTERKPDGEFAQVWEGCVKDQCVESEVTEKGVFVFQQLHESPSALVSYTVTVKHNIKEKSGDHDTDREEDMRATREEMRDVSEDEHKEKFGRRGSRPNL</sequence>
<protein>
    <submittedName>
        <fullName evidence="2">Uncharacterized protein</fullName>
    </submittedName>
</protein>
<evidence type="ECO:0000256" key="1">
    <source>
        <dbReference type="SAM" id="MobiDB-lite"/>
    </source>
</evidence>
<gene>
    <name evidence="2" type="ORF">PLEPLA_LOCUS13596</name>
</gene>
<evidence type="ECO:0000313" key="3">
    <source>
        <dbReference type="Proteomes" id="UP001153269"/>
    </source>
</evidence>
<feature type="compositionally biased region" description="Basic residues" evidence="1">
    <location>
        <begin position="133"/>
        <end position="143"/>
    </location>
</feature>